<dbReference type="RefSeq" id="WP_290361459.1">
    <property type="nucleotide sequence ID" value="NZ_JAUHHC010000007.1"/>
</dbReference>
<proteinExistence type="predicted"/>
<name>A0ABT8DZW6_9BURK</name>
<evidence type="ECO:0000313" key="3">
    <source>
        <dbReference type="Proteomes" id="UP001228044"/>
    </source>
</evidence>
<gene>
    <name evidence="2" type="ORF">QWJ38_22935</name>
</gene>
<comment type="caution">
    <text evidence="2">The sequence shown here is derived from an EMBL/GenBank/DDBJ whole genome shotgun (WGS) entry which is preliminary data.</text>
</comment>
<evidence type="ECO:0000256" key="1">
    <source>
        <dbReference type="SAM" id="MobiDB-lite"/>
    </source>
</evidence>
<evidence type="ECO:0000313" key="2">
    <source>
        <dbReference type="EMBL" id="MDN3923152.1"/>
    </source>
</evidence>
<sequence length="99" mass="10520">MSAQHCYRLLRKPEPLALTLLTALTALLSSLLLALVLVEPALAAGDANAELRERALAQAEAAQLRAIAQVASAQRATPSWPQRLAEARAAAPPLPPRPR</sequence>
<dbReference type="Proteomes" id="UP001228044">
    <property type="component" value="Unassembled WGS sequence"/>
</dbReference>
<protein>
    <submittedName>
        <fullName evidence="2">Uncharacterized protein</fullName>
    </submittedName>
</protein>
<feature type="region of interest" description="Disordered" evidence="1">
    <location>
        <begin position="75"/>
        <end position="99"/>
    </location>
</feature>
<keyword evidence="3" id="KW-1185">Reference proteome</keyword>
<organism evidence="2 3">
    <name type="scientific">Roseateles violae</name>
    <dbReference type="NCBI Taxonomy" id="3058042"/>
    <lineage>
        <taxon>Bacteria</taxon>
        <taxon>Pseudomonadati</taxon>
        <taxon>Pseudomonadota</taxon>
        <taxon>Betaproteobacteria</taxon>
        <taxon>Burkholderiales</taxon>
        <taxon>Sphaerotilaceae</taxon>
        <taxon>Roseateles</taxon>
    </lineage>
</organism>
<reference evidence="2 3" key="1">
    <citation type="submission" date="2023-06" db="EMBL/GenBank/DDBJ databases">
        <title>Pelomonas sp. PFR6 16S ribosomal RNA gene Genome sequencing and assembly.</title>
        <authorList>
            <person name="Woo H."/>
        </authorList>
    </citation>
    <scope>NUCLEOTIDE SEQUENCE [LARGE SCALE GENOMIC DNA]</scope>
    <source>
        <strain evidence="2 3">PFR6</strain>
    </source>
</reference>
<accession>A0ABT8DZW6</accession>
<dbReference type="EMBL" id="JAUHHC010000007">
    <property type="protein sequence ID" value="MDN3923152.1"/>
    <property type="molecule type" value="Genomic_DNA"/>
</dbReference>